<gene>
    <name evidence="8" type="ORF">CVT26_011797</name>
</gene>
<dbReference type="PRINTS" id="PR00465">
    <property type="entry name" value="EP450IV"/>
</dbReference>
<keyword evidence="7" id="KW-0812">Transmembrane</keyword>
<evidence type="ECO:0000313" key="8">
    <source>
        <dbReference type="EMBL" id="PPQ76147.1"/>
    </source>
</evidence>
<dbReference type="PANTHER" id="PTHR24304">
    <property type="entry name" value="CYTOCHROME P450 FAMILY 7"/>
    <property type="match status" value="1"/>
</dbReference>
<keyword evidence="3 6" id="KW-0349">Heme</keyword>
<keyword evidence="7" id="KW-0472">Membrane</keyword>
<protein>
    <recommendedName>
        <fullName evidence="10">Cytochrome P450</fullName>
    </recommendedName>
</protein>
<sequence>MSWSIQDTFGSLARYLQNGGVFSSLFLYVIIAAFIGFLSTSVSPHGPEEGFVYDIGGFSIFNAWKFFTKRYDFVQAGFRKSGGRTFQFKVLQHRIIAMAGEASRKAFFNEPGLSFSEGYKILLGGAPQSKDIVRTGEEIPSDVEEAEFVKQVSSLVRRDRLEPAIPLLLEDLHTRLTNDWGHKCRIEPFKYVREAIFQMTVRLSSCQELAEDRKSIDDLMASYSALERSATPVSQLLPWFPGPAKKSREKATTKLFTILHKFVMLRRHASSTTTDAIDVLIGKGHGDQSIIGTIMKTLFAGVSTTSAIASWTLLRLASNQRWKHKSIEEYKALVERHSTTPARSGLQKRLSDVPLTAWEEELPSTDLVIRETIRLTSAGSIIRRNMQNDITVDGAIVRRGNFVTYQVADAHLNPEIYPDPLRFDPERFVHGREEDQREAFGFVGWGAGRHPCVGMRAAKLEIKLLLGLILLGYEYELVDESGNHPKELPVPDKNDNHQAGCIYLSALPLGGPYFLKLTRVVD</sequence>
<dbReference type="PANTHER" id="PTHR24304:SF2">
    <property type="entry name" value="24-HYDROXYCHOLESTEROL 7-ALPHA-HYDROXYLASE"/>
    <property type="match status" value="1"/>
</dbReference>
<comment type="cofactor">
    <cofactor evidence="1 6">
        <name>heme</name>
        <dbReference type="ChEBI" id="CHEBI:30413"/>
    </cofactor>
</comment>
<feature type="binding site" description="axial binding residue" evidence="6">
    <location>
        <position position="452"/>
    </location>
    <ligand>
        <name>heme</name>
        <dbReference type="ChEBI" id="CHEBI:30413"/>
    </ligand>
    <ligandPart>
        <name>Fe</name>
        <dbReference type="ChEBI" id="CHEBI:18248"/>
    </ligandPart>
</feature>
<reference evidence="8 9" key="1">
    <citation type="journal article" date="2018" name="Evol. Lett.">
        <title>Horizontal gene cluster transfer increased hallucinogenic mushroom diversity.</title>
        <authorList>
            <person name="Reynolds H.T."/>
            <person name="Vijayakumar V."/>
            <person name="Gluck-Thaler E."/>
            <person name="Korotkin H.B."/>
            <person name="Matheny P.B."/>
            <person name="Slot J.C."/>
        </authorList>
    </citation>
    <scope>NUCLEOTIDE SEQUENCE [LARGE SCALE GENOMIC DNA]</scope>
    <source>
        <strain evidence="8 9">SRW20</strain>
    </source>
</reference>
<name>A0A409WCA0_9AGAR</name>
<dbReference type="GO" id="GO:0004497">
    <property type="term" value="F:monooxygenase activity"/>
    <property type="evidence" value="ECO:0007669"/>
    <property type="project" value="InterPro"/>
</dbReference>
<dbReference type="InterPro" id="IPR002403">
    <property type="entry name" value="Cyt_P450_E_grp-IV"/>
</dbReference>
<dbReference type="EMBL" id="NHYE01005191">
    <property type="protein sequence ID" value="PPQ76147.1"/>
    <property type="molecule type" value="Genomic_DNA"/>
</dbReference>
<evidence type="ECO:0000256" key="4">
    <source>
        <dbReference type="ARBA" id="ARBA00022723"/>
    </source>
</evidence>
<evidence type="ECO:0008006" key="10">
    <source>
        <dbReference type="Google" id="ProtNLM"/>
    </source>
</evidence>
<keyword evidence="7" id="KW-1133">Transmembrane helix</keyword>
<keyword evidence="4 6" id="KW-0479">Metal-binding</keyword>
<dbReference type="Gene3D" id="1.10.630.10">
    <property type="entry name" value="Cytochrome P450"/>
    <property type="match status" value="1"/>
</dbReference>
<evidence type="ECO:0000313" key="9">
    <source>
        <dbReference type="Proteomes" id="UP000284706"/>
    </source>
</evidence>
<keyword evidence="5 6" id="KW-0408">Iron</keyword>
<evidence type="ECO:0000256" key="1">
    <source>
        <dbReference type="ARBA" id="ARBA00001971"/>
    </source>
</evidence>
<dbReference type="SUPFAM" id="SSF48264">
    <property type="entry name" value="Cytochrome P450"/>
    <property type="match status" value="1"/>
</dbReference>
<dbReference type="InterPro" id="IPR050529">
    <property type="entry name" value="CYP450_sterol_14alpha_dmase"/>
</dbReference>
<dbReference type="Pfam" id="PF00067">
    <property type="entry name" value="p450"/>
    <property type="match status" value="1"/>
</dbReference>
<dbReference type="OrthoDB" id="1055148at2759"/>
<evidence type="ECO:0000256" key="6">
    <source>
        <dbReference type="PIRSR" id="PIRSR602403-1"/>
    </source>
</evidence>
<dbReference type="GO" id="GO:0016705">
    <property type="term" value="F:oxidoreductase activity, acting on paired donors, with incorporation or reduction of molecular oxygen"/>
    <property type="evidence" value="ECO:0007669"/>
    <property type="project" value="InterPro"/>
</dbReference>
<evidence type="ECO:0000256" key="2">
    <source>
        <dbReference type="ARBA" id="ARBA00010617"/>
    </source>
</evidence>
<accession>A0A409WCA0</accession>
<dbReference type="InterPro" id="IPR036396">
    <property type="entry name" value="Cyt_P450_sf"/>
</dbReference>
<dbReference type="PRINTS" id="PR00385">
    <property type="entry name" value="P450"/>
</dbReference>
<comment type="caution">
    <text evidence="8">The sequence shown here is derived from an EMBL/GenBank/DDBJ whole genome shotgun (WGS) entry which is preliminary data.</text>
</comment>
<dbReference type="Proteomes" id="UP000284706">
    <property type="component" value="Unassembled WGS sequence"/>
</dbReference>
<feature type="transmembrane region" description="Helical" evidence="7">
    <location>
        <begin position="21"/>
        <end position="39"/>
    </location>
</feature>
<comment type="similarity">
    <text evidence="2">Belongs to the cytochrome P450 family.</text>
</comment>
<dbReference type="STRING" id="231916.A0A409WCA0"/>
<proteinExistence type="inferred from homology"/>
<dbReference type="InParanoid" id="A0A409WCA0"/>
<dbReference type="GO" id="GO:0020037">
    <property type="term" value="F:heme binding"/>
    <property type="evidence" value="ECO:0007669"/>
    <property type="project" value="InterPro"/>
</dbReference>
<evidence type="ECO:0000256" key="3">
    <source>
        <dbReference type="ARBA" id="ARBA00022617"/>
    </source>
</evidence>
<dbReference type="InterPro" id="IPR001128">
    <property type="entry name" value="Cyt_P450"/>
</dbReference>
<organism evidence="8 9">
    <name type="scientific">Gymnopilus dilepis</name>
    <dbReference type="NCBI Taxonomy" id="231916"/>
    <lineage>
        <taxon>Eukaryota</taxon>
        <taxon>Fungi</taxon>
        <taxon>Dikarya</taxon>
        <taxon>Basidiomycota</taxon>
        <taxon>Agaricomycotina</taxon>
        <taxon>Agaricomycetes</taxon>
        <taxon>Agaricomycetidae</taxon>
        <taxon>Agaricales</taxon>
        <taxon>Agaricineae</taxon>
        <taxon>Hymenogastraceae</taxon>
        <taxon>Gymnopilus</taxon>
    </lineage>
</organism>
<evidence type="ECO:0000256" key="7">
    <source>
        <dbReference type="SAM" id="Phobius"/>
    </source>
</evidence>
<keyword evidence="9" id="KW-1185">Reference proteome</keyword>
<dbReference type="AlphaFoldDB" id="A0A409WCA0"/>
<evidence type="ECO:0000256" key="5">
    <source>
        <dbReference type="ARBA" id="ARBA00023004"/>
    </source>
</evidence>
<dbReference type="GO" id="GO:0005506">
    <property type="term" value="F:iron ion binding"/>
    <property type="evidence" value="ECO:0007669"/>
    <property type="project" value="InterPro"/>
</dbReference>